<dbReference type="SUPFAM" id="SSF47986">
    <property type="entry name" value="DEATH domain"/>
    <property type="match status" value="1"/>
</dbReference>
<dbReference type="AlphaFoldDB" id="A0AAN9DTH7"/>
<name>A0AAN9DTH7_9TELE</name>
<feature type="region of interest" description="Disordered" evidence="1">
    <location>
        <begin position="1"/>
        <end position="36"/>
    </location>
</feature>
<dbReference type="Proteomes" id="UP001364617">
    <property type="component" value="Unassembled WGS sequence"/>
</dbReference>
<feature type="domain" description="Pyrin" evidence="2">
    <location>
        <begin position="70"/>
        <end position="130"/>
    </location>
</feature>
<dbReference type="EMBL" id="JAYKXH010000001">
    <property type="protein sequence ID" value="KAK7177060.1"/>
    <property type="molecule type" value="Genomic_DNA"/>
</dbReference>
<keyword evidence="4" id="KW-1185">Reference proteome</keyword>
<dbReference type="Gene3D" id="1.10.533.10">
    <property type="entry name" value="Death Domain, Fas"/>
    <property type="match status" value="1"/>
</dbReference>
<proteinExistence type="predicted"/>
<dbReference type="Pfam" id="PF02758">
    <property type="entry name" value="PYRIN"/>
    <property type="match status" value="1"/>
</dbReference>
<comment type="caution">
    <text evidence="3">The sequence shown here is derived from an EMBL/GenBank/DDBJ whole genome shotgun (WGS) entry which is preliminary data.</text>
</comment>
<protein>
    <recommendedName>
        <fullName evidence="2">Pyrin domain-containing protein</fullName>
    </recommendedName>
</protein>
<feature type="compositionally biased region" description="Basic and acidic residues" evidence="1">
    <location>
        <begin position="1"/>
        <end position="31"/>
    </location>
</feature>
<dbReference type="InterPro" id="IPR011029">
    <property type="entry name" value="DEATH-like_dom_sf"/>
</dbReference>
<gene>
    <name evidence="3" type="ORF">R3I93_001115</name>
</gene>
<reference evidence="3 4" key="1">
    <citation type="submission" date="2024-02" db="EMBL/GenBank/DDBJ databases">
        <title>Chromosome-level genome assembly of the Eurasian Minnow (Phoxinus phoxinus).</title>
        <authorList>
            <person name="Oriowo T.O."/>
            <person name="Martin S."/>
            <person name="Stange M."/>
            <person name="Chrysostomakis Y."/>
            <person name="Brown T."/>
            <person name="Winkler S."/>
            <person name="Kukowka S."/>
            <person name="Myers E.W."/>
            <person name="Bohne A."/>
        </authorList>
    </citation>
    <scope>NUCLEOTIDE SEQUENCE [LARGE SCALE GENOMIC DNA]</scope>
    <source>
        <strain evidence="3">ZFMK-TIS-60720</strain>
        <tissue evidence="3">Whole Organism</tissue>
    </source>
</reference>
<evidence type="ECO:0000256" key="1">
    <source>
        <dbReference type="SAM" id="MobiDB-lite"/>
    </source>
</evidence>
<evidence type="ECO:0000313" key="3">
    <source>
        <dbReference type="EMBL" id="KAK7177060.1"/>
    </source>
</evidence>
<organism evidence="3 4">
    <name type="scientific">Phoxinus phoxinus</name>
    <name type="common">Eurasian minnow</name>
    <dbReference type="NCBI Taxonomy" id="58324"/>
    <lineage>
        <taxon>Eukaryota</taxon>
        <taxon>Metazoa</taxon>
        <taxon>Chordata</taxon>
        <taxon>Craniata</taxon>
        <taxon>Vertebrata</taxon>
        <taxon>Euteleostomi</taxon>
        <taxon>Actinopterygii</taxon>
        <taxon>Neopterygii</taxon>
        <taxon>Teleostei</taxon>
        <taxon>Ostariophysi</taxon>
        <taxon>Cypriniformes</taxon>
        <taxon>Leuciscidae</taxon>
        <taxon>Phoxininae</taxon>
        <taxon>Phoxinus</taxon>
    </lineage>
</organism>
<dbReference type="InterPro" id="IPR004020">
    <property type="entry name" value="DAPIN"/>
</dbReference>
<evidence type="ECO:0000313" key="4">
    <source>
        <dbReference type="Proteomes" id="UP001364617"/>
    </source>
</evidence>
<evidence type="ECO:0000259" key="2">
    <source>
        <dbReference type="Pfam" id="PF02758"/>
    </source>
</evidence>
<accession>A0AAN9DTH7</accession>
<sequence>MEKDTEIKELRKENKMLREKARDRRTHEGHTGYRNKLGQDVTTLKDEHPEIPLYNLSSNGSALRNWRDTLFQILNALSDYELKKMKYYMGNNEWNNKDRVDLAELMLKQWGGQLSVLKTRDLMKKIPRNDDDMKELFTPFLKETW</sequence>